<dbReference type="EMBL" id="KB308810">
    <property type="protein sequence ID" value="ELT96516.1"/>
    <property type="molecule type" value="Genomic_DNA"/>
</dbReference>
<keyword evidence="1" id="KW-0732">Signal</keyword>
<feature type="signal peptide" evidence="1">
    <location>
        <begin position="1"/>
        <end position="18"/>
    </location>
</feature>
<evidence type="ECO:0000313" key="2">
    <source>
        <dbReference type="EMBL" id="ELT96516.1"/>
    </source>
</evidence>
<evidence type="ECO:0000313" key="3">
    <source>
        <dbReference type="EnsemblMetazoa" id="CapteP216053"/>
    </source>
</evidence>
<evidence type="ECO:0000313" key="4">
    <source>
        <dbReference type="Proteomes" id="UP000014760"/>
    </source>
</evidence>
<gene>
    <name evidence="2" type="ORF">CAPTEDRAFT_216053</name>
</gene>
<sequence length="328" mass="35990">MVLLTAILLLASLTVSTGFNFHNREVPQTERTCERLADAILDGSEGTVLGVKAETGFDLRYIVQWATTVDIDDRHQVRDVICNVVGVDVDQVVNYLDSTGILEQFIRRAYDLDVAMVQQMKPMLQIASQHEGVISGVDQTTSRIQLQIFALAERTGFLNLDPQGVAESQGYLAMVSILALGAGPGGPNRRSTTRYKRETHCEEAKLLLGKLLASNDSKITGFMQMVGIVTGLSAQGADAYGQAFCDVLLSSSIRGIVDVLRDYRVITHSLQFALEELRPKLQEAHTTFQSIASMDLSSIMGPRQEAMLKEEAAQKLGILTLLRELGIF</sequence>
<protein>
    <submittedName>
        <fullName evidence="2 3">Uncharacterized protein</fullName>
    </submittedName>
</protein>
<dbReference type="EMBL" id="AMQN01002269">
    <property type="status" value="NOT_ANNOTATED_CDS"/>
    <property type="molecule type" value="Genomic_DNA"/>
</dbReference>
<organism evidence="2">
    <name type="scientific">Capitella teleta</name>
    <name type="common">Polychaete worm</name>
    <dbReference type="NCBI Taxonomy" id="283909"/>
    <lineage>
        <taxon>Eukaryota</taxon>
        <taxon>Metazoa</taxon>
        <taxon>Spiralia</taxon>
        <taxon>Lophotrochozoa</taxon>
        <taxon>Annelida</taxon>
        <taxon>Polychaeta</taxon>
        <taxon>Sedentaria</taxon>
        <taxon>Scolecida</taxon>
        <taxon>Capitellidae</taxon>
        <taxon>Capitella</taxon>
    </lineage>
</organism>
<reference evidence="3" key="3">
    <citation type="submission" date="2015-06" db="UniProtKB">
        <authorList>
            <consortium name="EnsemblMetazoa"/>
        </authorList>
    </citation>
    <scope>IDENTIFICATION</scope>
</reference>
<evidence type="ECO:0000256" key="1">
    <source>
        <dbReference type="SAM" id="SignalP"/>
    </source>
</evidence>
<dbReference type="EnsemblMetazoa" id="CapteT216053">
    <property type="protein sequence ID" value="CapteP216053"/>
    <property type="gene ID" value="CapteG216053"/>
</dbReference>
<accession>R7TYK9</accession>
<keyword evidence="4" id="KW-1185">Reference proteome</keyword>
<reference evidence="2 4" key="2">
    <citation type="journal article" date="2013" name="Nature">
        <title>Insights into bilaterian evolution from three spiralian genomes.</title>
        <authorList>
            <person name="Simakov O."/>
            <person name="Marletaz F."/>
            <person name="Cho S.J."/>
            <person name="Edsinger-Gonzales E."/>
            <person name="Havlak P."/>
            <person name="Hellsten U."/>
            <person name="Kuo D.H."/>
            <person name="Larsson T."/>
            <person name="Lv J."/>
            <person name="Arendt D."/>
            <person name="Savage R."/>
            <person name="Osoegawa K."/>
            <person name="de Jong P."/>
            <person name="Grimwood J."/>
            <person name="Chapman J.A."/>
            <person name="Shapiro H."/>
            <person name="Aerts A."/>
            <person name="Otillar R.P."/>
            <person name="Terry A.Y."/>
            <person name="Boore J.L."/>
            <person name="Grigoriev I.V."/>
            <person name="Lindberg D.R."/>
            <person name="Seaver E.C."/>
            <person name="Weisblat D.A."/>
            <person name="Putnam N.H."/>
            <person name="Rokhsar D.S."/>
        </authorList>
    </citation>
    <scope>NUCLEOTIDE SEQUENCE</scope>
    <source>
        <strain evidence="2 4">I ESC-2004</strain>
    </source>
</reference>
<dbReference type="Proteomes" id="UP000014760">
    <property type="component" value="Unassembled WGS sequence"/>
</dbReference>
<dbReference type="HOGENOM" id="CLU_974011_0_0_1"/>
<dbReference type="AlphaFoldDB" id="R7TYK9"/>
<feature type="chain" id="PRO_5008787472" evidence="1">
    <location>
        <begin position="19"/>
        <end position="328"/>
    </location>
</feature>
<proteinExistence type="predicted"/>
<reference evidence="4" key="1">
    <citation type="submission" date="2012-12" db="EMBL/GenBank/DDBJ databases">
        <authorList>
            <person name="Hellsten U."/>
            <person name="Grimwood J."/>
            <person name="Chapman J.A."/>
            <person name="Shapiro H."/>
            <person name="Aerts A."/>
            <person name="Otillar R.P."/>
            <person name="Terry A.Y."/>
            <person name="Boore J.L."/>
            <person name="Simakov O."/>
            <person name="Marletaz F."/>
            <person name="Cho S.-J."/>
            <person name="Edsinger-Gonzales E."/>
            <person name="Havlak P."/>
            <person name="Kuo D.-H."/>
            <person name="Larsson T."/>
            <person name="Lv J."/>
            <person name="Arendt D."/>
            <person name="Savage R."/>
            <person name="Osoegawa K."/>
            <person name="de Jong P."/>
            <person name="Lindberg D.R."/>
            <person name="Seaver E.C."/>
            <person name="Weisblat D.A."/>
            <person name="Putnam N.H."/>
            <person name="Grigoriev I.V."/>
            <person name="Rokhsar D.S."/>
        </authorList>
    </citation>
    <scope>NUCLEOTIDE SEQUENCE</scope>
    <source>
        <strain evidence="4">I ESC-2004</strain>
    </source>
</reference>
<name>R7TYK9_CAPTE</name>